<dbReference type="InterPro" id="IPR004046">
    <property type="entry name" value="GST_C"/>
</dbReference>
<dbReference type="PANTHER" id="PTHR44051">
    <property type="entry name" value="GLUTATHIONE S-TRANSFERASE-RELATED"/>
    <property type="match status" value="1"/>
</dbReference>
<dbReference type="Pfam" id="PF13417">
    <property type="entry name" value="GST_N_3"/>
    <property type="match status" value="1"/>
</dbReference>
<protein>
    <submittedName>
        <fullName evidence="3">Glutathione S-transferase</fullName>
    </submittedName>
</protein>
<proteinExistence type="predicted"/>
<dbReference type="PROSITE" id="PS50405">
    <property type="entry name" value="GST_CTER"/>
    <property type="match status" value="1"/>
</dbReference>
<keyword evidence="3" id="KW-0808">Transferase</keyword>
<dbReference type="SUPFAM" id="SSF52833">
    <property type="entry name" value="Thioredoxin-like"/>
    <property type="match status" value="1"/>
</dbReference>
<dbReference type="EMBL" id="CP008743">
    <property type="protein sequence ID" value="ARN84635.1"/>
    <property type="molecule type" value="Genomic_DNA"/>
</dbReference>
<evidence type="ECO:0000313" key="4">
    <source>
        <dbReference type="Proteomes" id="UP000237351"/>
    </source>
</evidence>
<dbReference type="Gene3D" id="1.20.1050.10">
    <property type="match status" value="1"/>
</dbReference>
<dbReference type="CDD" id="cd00299">
    <property type="entry name" value="GST_C_family"/>
    <property type="match status" value="1"/>
</dbReference>
<dbReference type="SFLD" id="SFLDS00019">
    <property type="entry name" value="Glutathione_Transferase_(cytos"/>
    <property type="match status" value="1"/>
</dbReference>
<dbReference type="GO" id="GO:0016740">
    <property type="term" value="F:transferase activity"/>
    <property type="evidence" value="ECO:0007669"/>
    <property type="project" value="UniProtKB-KW"/>
</dbReference>
<gene>
    <name evidence="3" type="ORF">GQ61_04165</name>
</gene>
<dbReference type="OrthoDB" id="9794721at2"/>
<dbReference type="KEGG" id="naf:GQ61_04165"/>
<name>A0A1W6N451_9PROT</name>
<dbReference type="PROSITE" id="PS50404">
    <property type="entry name" value="GST_NTER"/>
    <property type="match status" value="1"/>
</dbReference>
<dbReference type="InterPro" id="IPR036282">
    <property type="entry name" value="Glutathione-S-Trfase_C_sf"/>
</dbReference>
<dbReference type="InterPro" id="IPR004045">
    <property type="entry name" value="Glutathione_S-Trfase_N"/>
</dbReference>
<evidence type="ECO:0000313" key="3">
    <source>
        <dbReference type="EMBL" id="ARN84635.1"/>
    </source>
</evidence>
<evidence type="ECO:0000259" key="2">
    <source>
        <dbReference type="PROSITE" id="PS50405"/>
    </source>
</evidence>
<reference evidence="3 4" key="1">
    <citation type="submission" date="2014-06" db="EMBL/GenBank/DDBJ databases">
        <title>The genome of the endonuclear symbiont Nucleicultrix amoebiphila.</title>
        <authorList>
            <person name="Schulz F."/>
            <person name="Horn M."/>
        </authorList>
    </citation>
    <scope>NUCLEOTIDE SEQUENCE [LARGE SCALE GENOMIC DNA]</scope>
    <source>
        <strain evidence="3 4">FS5</strain>
    </source>
</reference>
<dbReference type="InterPro" id="IPR036249">
    <property type="entry name" value="Thioredoxin-like_sf"/>
</dbReference>
<dbReference type="Gene3D" id="3.40.30.10">
    <property type="entry name" value="Glutaredoxin"/>
    <property type="match status" value="1"/>
</dbReference>
<keyword evidence="4" id="KW-1185">Reference proteome</keyword>
<dbReference type="CDD" id="cd00570">
    <property type="entry name" value="GST_N_family"/>
    <property type="match status" value="1"/>
</dbReference>
<dbReference type="SUPFAM" id="SSF47616">
    <property type="entry name" value="GST C-terminal domain-like"/>
    <property type="match status" value="1"/>
</dbReference>
<dbReference type="RefSeq" id="WP_085784089.1">
    <property type="nucleotide sequence ID" value="NZ_CP008743.1"/>
</dbReference>
<dbReference type="PANTHER" id="PTHR44051:SF8">
    <property type="entry name" value="GLUTATHIONE S-TRANSFERASE GSTA"/>
    <property type="match status" value="1"/>
</dbReference>
<dbReference type="Pfam" id="PF00043">
    <property type="entry name" value="GST_C"/>
    <property type="match status" value="1"/>
</dbReference>
<dbReference type="InterPro" id="IPR010987">
    <property type="entry name" value="Glutathione-S-Trfase_C-like"/>
</dbReference>
<sequence>MRTLFHYPLCPYSRKIRMLLAEKNLEFSLQFEPVWRKRPEFLDINPAGKVPVLIDHENQVIMDSGVISEYLEEAYPGQNFIGKAIAARAETRRIVAWFDDVFFNEVTKQIVFEKTMKRQFSLGEPNSNVIREGISYMHQHFDYLSWLIERRHWVAGETFSLADMAGAAHISTLDYINHVPWEEYPEIKEWYSRIKCRPSFRGLLNDQVPGIIPPVHYWDLDF</sequence>
<dbReference type="AlphaFoldDB" id="A0A1W6N451"/>
<feature type="domain" description="GST C-terminal" evidence="2">
    <location>
        <begin position="84"/>
        <end position="215"/>
    </location>
</feature>
<evidence type="ECO:0000259" key="1">
    <source>
        <dbReference type="PROSITE" id="PS50404"/>
    </source>
</evidence>
<feature type="domain" description="GST N-terminal" evidence="1">
    <location>
        <begin position="1"/>
        <end position="79"/>
    </location>
</feature>
<dbReference type="STRING" id="1414854.GQ61_04165"/>
<accession>A0A1W6N451</accession>
<dbReference type="InterPro" id="IPR040079">
    <property type="entry name" value="Glutathione_S-Trfase"/>
</dbReference>
<dbReference type="Proteomes" id="UP000237351">
    <property type="component" value="Chromosome"/>
</dbReference>
<organism evidence="3 4">
    <name type="scientific">Candidatus Nucleicultrix amoebiphila FS5</name>
    <dbReference type="NCBI Taxonomy" id="1414854"/>
    <lineage>
        <taxon>Bacteria</taxon>
        <taxon>Pseudomonadati</taxon>
        <taxon>Pseudomonadota</taxon>
        <taxon>Alphaproteobacteria</taxon>
        <taxon>Holosporales</taxon>
        <taxon>Candidatus Nucleicultricaceae</taxon>
        <taxon>Candidatus Nucleicultrix</taxon>
    </lineage>
</organism>
<dbReference type="SFLD" id="SFLDG00358">
    <property type="entry name" value="Main_(cytGST)"/>
    <property type="match status" value="1"/>
</dbReference>